<evidence type="ECO:0000313" key="1">
    <source>
        <dbReference type="EMBL" id="EGE04127.1"/>
    </source>
</evidence>
<keyword evidence="2" id="KW-1185">Reference proteome</keyword>
<dbReference type="AlphaFoldDB" id="F2PQF9"/>
<dbReference type="Proteomes" id="UP000009169">
    <property type="component" value="Unassembled WGS sequence"/>
</dbReference>
<organism evidence="1 2">
    <name type="scientific">Trichophyton equinum (strain ATCC MYA-4606 / CBS 127.97)</name>
    <name type="common">Horse ringworm fungus</name>
    <dbReference type="NCBI Taxonomy" id="559882"/>
    <lineage>
        <taxon>Eukaryota</taxon>
        <taxon>Fungi</taxon>
        <taxon>Dikarya</taxon>
        <taxon>Ascomycota</taxon>
        <taxon>Pezizomycotina</taxon>
        <taxon>Eurotiomycetes</taxon>
        <taxon>Eurotiomycetidae</taxon>
        <taxon>Onygenales</taxon>
        <taxon>Arthrodermataceae</taxon>
        <taxon>Trichophyton</taxon>
    </lineage>
</organism>
<sequence>MPKTAARNRRRYPTLPLVGPFRNSPSQEQPWRLRNMNGTWAASWKCDNKPENQEDYDLPTLAYRTVFSVMLQSKTERNLSFLLPSVIKSRDLSLCTSLALPVQRDAATVEITAFGLRLLLVYRTNLGIAKMV</sequence>
<dbReference type="EMBL" id="DS995731">
    <property type="protein sequence ID" value="EGE04127.1"/>
    <property type="molecule type" value="Genomic_DNA"/>
</dbReference>
<name>F2PQF9_TRIEC</name>
<evidence type="ECO:0000313" key="2">
    <source>
        <dbReference type="Proteomes" id="UP000009169"/>
    </source>
</evidence>
<dbReference type="HOGENOM" id="CLU_1918555_0_0_1"/>
<proteinExistence type="predicted"/>
<protein>
    <submittedName>
        <fullName evidence="1">Uncharacterized protein</fullName>
    </submittedName>
</protein>
<dbReference type="VEuPathDB" id="FungiDB:TEQG_03159"/>
<reference evidence="2" key="1">
    <citation type="journal article" date="2012" name="MBio">
        <title>Comparative genome analysis of Trichophyton rubrum and related dermatophytes reveals candidate genes involved in infection.</title>
        <authorList>
            <person name="Martinez D.A."/>
            <person name="Oliver B.G."/>
            <person name="Graeser Y."/>
            <person name="Goldberg J.M."/>
            <person name="Li W."/>
            <person name="Martinez-Rossi N.M."/>
            <person name="Monod M."/>
            <person name="Shelest E."/>
            <person name="Barton R.C."/>
            <person name="Birch E."/>
            <person name="Brakhage A.A."/>
            <person name="Chen Z."/>
            <person name="Gurr S.J."/>
            <person name="Heiman D."/>
            <person name="Heitman J."/>
            <person name="Kosti I."/>
            <person name="Rossi A."/>
            <person name="Saif S."/>
            <person name="Samalova M."/>
            <person name="Saunders C.W."/>
            <person name="Shea T."/>
            <person name="Summerbell R.C."/>
            <person name="Xu J."/>
            <person name="Young S."/>
            <person name="Zeng Q."/>
            <person name="Birren B.W."/>
            <person name="Cuomo C.A."/>
            <person name="White T.C."/>
        </authorList>
    </citation>
    <scope>NUCLEOTIDE SEQUENCE [LARGE SCALE GENOMIC DNA]</scope>
    <source>
        <strain evidence="2">ATCC MYA-4606 / CBS 127.97</strain>
    </source>
</reference>
<accession>F2PQF9</accession>
<gene>
    <name evidence="1" type="ORF">TEQG_03159</name>
</gene>